<dbReference type="InterPro" id="IPR001128">
    <property type="entry name" value="Cyt_P450"/>
</dbReference>
<dbReference type="InterPro" id="IPR017972">
    <property type="entry name" value="Cyt_P450_CS"/>
</dbReference>
<evidence type="ECO:0000256" key="1">
    <source>
        <dbReference type="ARBA" id="ARBA00001971"/>
    </source>
</evidence>
<sequence length="517" mass="58956">MVLLHALISSHTLAAVFASIVLTFLICVVEEWLRQQKLRRQLIEAPVLNLKGGDYDAASREYKENLRGLLKAGYVQFKNGLYQLWRPDGYVTVISRQFIDELKGLPTETLDFHAAVQTNFIGKYKWVTLGSDLLARTILEQLTQQTSALLPIMADEITRTFGEEMPECKEFTPVRVYDCLKRIAAILTGRVFVGAPLNRNEKWIKTSINFTHDVYVGGSKLRKWHYLLRPVVARFFVPEIRKVWKQQDIARRLLVPIMEERSEAQKQPGYNKPDDLIQWLMDNAAKEKNPTNFARLAELQLLASFAAIHTTALTCTHVLFDLAARPEYIEPLRKELDEVEARFGTLHEKRALSQLSKLDSFMKESQRLNPPGLLTFPRLVKKPITLSNGTLLPAGTQLIVPAGYISLDDEVWGPRTDEFRGFRFAELRGARPEDGHKHQFISTSPNAMHFGHGRRSCPGRFFAGHELKCILAHLLRTYDFQLEGGPGAGRPPNKEEMDLINPDDEAQLLFRRRSEVA</sequence>
<dbReference type="GO" id="GO:0020037">
    <property type="term" value="F:heme binding"/>
    <property type="evidence" value="ECO:0007669"/>
    <property type="project" value="InterPro"/>
</dbReference>
<organism evidence="10 11">
    <name type="scientific">Macrophomina phaseolina (strain MS6)</name>
    <name type="common">Charcoal rot fungus</name>
    <dbReference type="NCBI Taxonomy" id="1126212"/>
    <lineage>
        <taxon>Eukaryota</taxon>
        <taxon>Fungi</taxon>
        <taxon>Dikarya</taxon>
        <taxon>Ascomycota</taxon>
        <taxon>Pezizomycotina</taxon>
        <taxon>Dothideomycetes</taxon>
        <taxon>Dothideomycetes incertae sedis</taxon>
        <taxon>Botryosphaeriales</taxon>
        <taxon>Botryosphaeriaceae</taxon>
        <taxon>Macrophomina</taxon>
    </lineage>
</organism>
<keyword evidence="9" id="KW-0472">Membrane</keyword>
<dbReference type="VEuPathDB" id="FungiDB:MPH_09095"/>
<dbReference type="PANTHER" id="PTHR46206:SF6">
    <property type="entry name" value="CYTOCHROME P450 MONOOXYGENASE AN1598-RELATED"/>
    <property type="match status" value="1"/>
</dbReference>
<dbReference type="GO" id="GO:0016705">
    <property type="term" value="F:oxidoreductase activity, acting on paired donors, with incorporation or reduction of molecular oxygen"/>
    <property type="evidence" value="ECO:0007669"/>
    <property type="project" value="InterPro"/>
</dbReference>
<dbReference type="HOGENOM" id="CLU_022195_0_1_1"/>
<dbReference type="PANTHER" id="PTHR46206">
    <property type="entry name" value="CYTOCHROME P450"/>
    <property type="match status" value="1"/>
</dbReference>
<protein>
    <submittedName>
        <fullName evidence="10">Cytochrome P450</fullName>
    </submittedName>
</protein>
<proteinExistence type="inferred from homology"/>
<evidence type="ECO:0000256" key="6">
    <source>
        <dbReference type="ARBA" id="ARBA00023033"/>
    </source>
</evidence>
<keyword evidence="9" id="KW-1133">Transmembrane helix</keyword>
<dbReference type="AlphaFoldDB" id="K2QVM8"/>
<keyword evidence="5 7" id="KW-0408">Iron</keyword>
<reference evidence="10 11" key="1">
    <citation type="journal article" date="2012" name="BMC Genomics">
        <title>Tools to kill: Genome of one of the most destructive plant pathogenic fungi Macrophomina phaseolina.</title>
        <authorList>
            <person name="Islam M.S."/>
            <person name="Haque M.S."/>
            <person name="Islam M.M."/>
            <person name="Emdad E.M."/>
            <person name="Halim A."/>
            <person name="Hossen Q.M.M."/>
            <person name="Hossain M.Z."/>
            <person name="Ahmed B."/>
            <person name="Rahim S."/>
            <person name="Rahman M.S."/>
            <person name="Alam M.M."/>
            <person name="Hou S."/>
            <person name="Wan X."/>
            <person name="Saito J.A."/>
            <person name="Alam M."/>
        </authorList>
    </citation>
    <scope>NUCLEOTIDE SEQUENCE [LARGE SCALE GENOMIC DNA]</scope>
    <source>
        <strain evidence="10 11">MS6</strain>
    </source>
</reference>
<keyword evidence="3 7" id="KW-0479">Metal-binding</keyword>
<gene>
    <name evidence="10" type="ORF">MPH_09095</name>
</gene>
<evidence type="ECO:0000256" key="2">
    <source>
        <dbReference type="ARBA" id="ARBA00010617"/>
    </source>
</evidence>
<dbReference type="GO" id="GO:0004497">
    <property type="term" value="F:monooxygenase activity"/>
    <property type="evidence" value="ECO:0007669"/>
    <property type="project" value="UniProtKB-KW"/>
</dbReference>
<feature type="transmembrane region" description="Helical" evidence="9">
    <location>
        <begin position="12"/>
        <end position="33"/>
    </location>
</feature>
<keyword evidence="6 8" id="KW-0503">Monooxygenase</keyword>
<dbReference type="Gene3D" id="1.10.630.10">
    <property type="entry name" value="Cytochrome P450"/>
    <property type="match status" value="1"/>
</dbReference>
<dbReference type="InterPro" id="IPR036396">
    <property type="entry name" value="Cyt_P450_sf"/>
</dbReference>
<dbReference type="InterPro" id="IPR002403">
    <property type="entry name" value="Cyt_P450_E_grp-IV"/>
</dbReference>
<comment type="cofactor">
    <cofactor evidence="1 7">
        <name>heme</name>
        <dbReference type="ChEBI" id="CHEBI:30413"/>
    </cofactor>
</comment>
<dbReference type="InParanoid" id="K2QVM8"/>
<evidence type="ECO:0000313" key="10">
    <source>
        <dbReference type="EMBL" id="EKG13786.1"/>
    </source>
</evidence>
<dbReference type="EMBL" id="AHHD01000386">
    <property type="protein sequence ID" value="EKG13786.1"/>
    <property type="molecule type" value="Genomic_DNA"/>
</dbReference>
<name>K2QVM8_MACPH</name>
<dbReference type="OrthoDB" id="1844152at2759"/>
<keyword evidence="7 8" id="KW-0349">Heme</keyword>
<feature type="binding site" description="axial binding residue" evidence="7">
    <location>
        <position position="457"/>
    </location>
    <ligand>
        <name>heme</name>
        <dbReference type="ChEBI" id="CHEBI:30413"/>
    </ligand>
    <ligandPart>
        <name>Fe</name>
        <dbReference type="ChEBI" id="CHEBI:18248"/>
    </ligandPart>
</feature>
<evidence type="ECO:0000256" key="7">
    <source>
        <dbReference type="PIRSR" id="PIRSR602403-1"/>
    </source>
</evidence>
<evidence type="ECO:0000313" key="11">
    <source>
        <dbReference type="Proteomes" id="UP000007129"/>
    </source>
</evidence>
<evidence type="ECO:0000256" key="9">
    <source>
        <dbReference type="SAM" id="Phobius"/>
    </source>
</evidence>
<evidence type="ECO:0000256" key="3">
    <source>
        <dbReference type="ARBA" id="ARBA00022723"/>
    </source>
</evidence>
<dbReference type="Pfam" id="PF00067">
    <property type="entry name" value="p450"/>
    <property type="match status" value="1"/>
</dbReference>
<dbReference type="STRING" id="1126212.K2QVM8"/>
<comment type="caution">
    <text evidence="10">The sequence shown here is derived from an EMBL/GenBank/DDBJ whole genome shotgun (WGS) entry which is preliminary data.</text>
</comment>
<accession>K2QVM8</accession>
<dbReference type="eggNOG" id="KOG0157">
    <property type="taxonomic scope" value="Eukaryota"/>
</dbReference>
<evidence type="ECO:0000256" key="4">
    <source>
        <dbReference type="ARBA" id="ARBA00023002"/>
    </source>
</evidence>
<dbReference type="PROSITE" id="PS00086">
    <property type="entry name" value="CYTOCHROME_P450"/>
    <property type="match status" value="1"/>
</dbReference>
<dbReference type="SUPFAM" id="SSF48264">
    <property type="entry name" value="Cytochrome P450"/>
    <property type="match status" value="1"/>
</dbReference>
<dbReference type="CDD" id="cd11041">
    <property type="entry name" value="CYP503A1-like"/>
    <property type="match status" value="1"/>
</dbReference>
<dbReference type="GO" id="GO:0005506">
    <property type="term" value="F:iron ion binding"/>
    <property type="evidence" value="ECO:0007669"/>
    <property type="project" value="InterPro"/>
</dbReference>
<keyword evidence="4 8" id="KW-0560">Oxidoreductase</keyword>
<dbReference type="Proteomes" id="UP000007129">
    <property type="component" value="Unassembled WGS sequence"/>
</dbReference>
<comment type="similarity">
    <text evidence="2 8">Belongs to the cytochrome P450 family.</text>
</comment>
<keyword evidence="9" id="KW-0812">Transmembrane</keyword>
<dbReference type="PRINTS" id="PR00465">
    <property type="entry name" value="EP450IV"/>
</dbReference>
<evidence type="ECO:0000256" key="8">
    <source>
        <dbReference type="RuleBase" id="RU000461"/>
    </source>
</evidence>
<evidence type="ECO:0000256" key="5">
    <source>
        <dbReference type="ARBA" id="ARBA00023004"/>
    </source>
</evidence>